<dbReference type="RefSeq" id="WP_307690494.1">
    <property type="nucleotide sequence ID" value="NZ_JAUSRO010000008.1"/>
</dbReference>
<dbReference type="PANTHER" id="PTHR30203">
    <property type="entry name" value="OUTER MEMBRANE CATION EFFLUX PROTEIN"/>
    <property type="match status" value="1"/>
</dbReference>
<dbReference type="PANTHER" id="PTHR30203:SF33">
    <property type="entry name" value="BLR4455 PROTEIN"/>
    <property type="match status" value="1"/>
</dbReference>
<evidence type="ECO:0000313" key="4">
    <source>
        <dbReference type="Proteomes" id="UP001226867"/>
    </source>
</evidence>
<name>A0ABT9S8L0_9BURK</name>
<dbReference type="EMBL" id="JAUSRO010000008">
    <property type="protein sequence ID" value="MDP9900689.1"/>
    <property type="molecule type" value="Genomic_DNA"/>
</dbReference>
<gene>
    <name evidence="3" type="ORF">J2W36_002955</name>
</gene>
<keyword evidence="2" id="KW-0564">Palmitate</keyword>
<proteinExistence type="inferred from homology"/>
<keyword evidence="2 3" id="KW-0449">Lipoprotein</keyword>
<evidence type="ECO:0000256" key="1">
    <source>
        <dbReference type="ARBA" id="ARBA00007613"/>
    </source>
</evidence>
<keyword evidence="4" id="KW-1185">Reference proteome</keyword>
<dbReference type="NCBIfam" id="TIGR01845">
    <property type="entry name" value="outer_NodT"/>
    <property type="match status" value="1"/>
</dbReference>
<dbReference type="InterPro" id="IPR010131">
    <property type="entry name" value="MdtP/NodT-like"/>
</dbReference>
<keyword evidence="2" id="KW-0732">Signal</keyword>
<evidence type="ECO:0000313" key="3">
    <source>
        <dbReference type="EMBL" id="MDP9900689.1"/>
    </source>
</evidence>
<comment type="similarity">
    <text evidence="1 2">Belongs to the outer membrane factor (OMF) (TC 1.B.17) family.</text>
</comment>
<dbReference type="SUPFAM" id="SSF56954">
    <property type="entry name" value="Outer membrane efflux proteins (OEP)"/>
    <property type="match status" value="1"/>
</dbReference>
<protein>
    <submittedName>
        <fullName evidence="3">NodT family efflux transporter outer membrane factor (OMF) lipoprotein</fullName>
    </submittedName>
</protein>
<feature type="signal peptide" evidence="2">
    <location>
        <begin position="1"/>
        <end position="31"/>
    </location>
</feature>
<sequence length="479" mass="50893">MLKNQMGWRQRLSPLPWVGALWLAGCAVAPADLQPHAVDVPPSWEGAQPDAHAAAVDAHWWSHLGSAELDTVIAQALMGNQDLAMALARVGAARAQARIAGAQRLPELTGQVDASRQARMGGQAQVDGNEQAIGFAARYELDLWGRQDALHREARQGLRASVFERDALQLSVTAEVASSWLQLLGLRERVALAGSSLENAQRVLRLVESRERAGAAAPLELAQQRGLVAARARERAYLQQQVRHAQTALALLLGLTASELVLREAVERGRLEALRIPAVAAGVPSQLLVRRPDLAQAEARLAAADANVQAARAAMLPRITLSASLGMQGQAPGGLFDNPIYSLAAGLAAPLFDGGRLAGERDLAQARREELGAAYRAAIIGAFADAETALQAIAGADAQASAQADELLQARRAAQLSEMRYLAGAETLLVLLDAQRELYAAQDLGVQLRLARLQARVALYRALGGGWQGDGGALAQNER</sequence>
<dbReference type="Gene3D" id="2.20.200.10">
    <property type="entry name" value="Outer membrane efflux proteins (OEP)"/>
    <property type="match status" value="1"/>
</dbReference>
<keyword evidence="2" id="KW-1134">Transmembrane beta strand</keyword>
<keyword evidence="2" id="KW-0472">Membrane</keyword>
<organism evidence="3 4">
    <name type="scientific">Variovorax ginsengisoli</name>
    <dbReference type="NCBI Taxonomy" id="363844"/>
    <lineage>
        <taxon>Bacteria</taxon>
        <taxon>Pseudomonadati</taxon>
        <taxon>Pseudomonadota</taxon>
        <taxon>Betaproteobacteria</taxon>
        <taxon>Burkholderiales</taxon>
        <taxon>Comamonadaceae</taxon>
        <taxon>Variovorax</taxon>
    </lineage>
</organism>
<dbReference type="Pfam" id="PF02321">
    <property type="entry name" value="OEP"/>
    <property type="match status" value="2"/>
</dbReference>
<dbReference type="Gene3D" id="1.20.1600.10">
    <property type="entry name" value="Outer membrane efflux proteins (OEP)"/>
    <property type="match status" value="1"/>
</dbReference>
<feature type="chain" id="PRO_5044973163" evidence="2">
    <location>
        <begin position="32"/>
        <end position="479"/>
    </location>
</feature>
<dbReference type="InterPro" id="IPR003423">
    <property type="entry name" value="OMP_efflux"/>
</dbReference>
<comment type="subcellular location">
    <subcellularLocation>
        <location evidence="2">Cell membrane</location>
        <topology evidence="2">Lipid-anchor</topology>
    </subcellularLocation>
</comment>
<keyword evidence="2" id="KW-0812">Transmembrane</keyword>
<dbReference type="PROSITE" id="PS51257">
    <property type="entry name" value="PROKAR_LIPOPROTEIN"/>
    <property type="match status" value="1"/>
</dbReference>
<evidence type="ECO:0000256" key="2">
    <source>
        <dbReference type="RuleBase" id="RU362097"/>
    </source>
</evidence>
<accession>A0ABT9S8L0</accession>
<reference evidence="3 4" key="1">
    <citation type="submission" date="2023-07" db="EMBL/GenBank/DDBJ databases">
        <title>Sorghum-associated microbial communities from plants grown in Nebraska, USA.</title>
        <authorList>
            <person name="Schachtman D."/>
        </authorList>
    </citation>
    <scope>NUCLEOTIDE SEQUENCE [LARGE SCALE GENOMIC DNA]</scope>
    <source>
        <strain evidence="3 4">DS1607</strain>
    </source>
</reference>
<comment type="caution">
    <text evidence="3">The sequence shown here is derived from an EMBL/GenBank/DDBJ whole genome shotgun (WGS) entry which is preliminary data.</text>
</comment>
<dbReference type="Proteomes" id="UP001226867">
    <property type="component" value="Unassembled WGS sequence"/>
</dbReference>